<sequence length="885" mass="99839">MRDLPKSFDHETREPELYREQEEAGLFKPSGEGEPYAIVIPPPNVTGSLHVGHALNNTLQDILCRYRRRQGRRVLWQFGTDHAGIATQMVVERQMAERQEPHRRDIGREAFVEKVWQWREQSGGQIKDQLKRLGASLDWSRERFTMDEGLSEAVRRVFVDLYREDLIYRDKRLVNWDPKFQTAISDLEVENSEVQGKMWHFAYPLADGEVDGIKEIVIATTRPETMLGDGAVAVHPDDERYKNLIGKMVRLPIVDRLIPIIADEYPDPELGTGAVKITGAHDFNDFEVAKRHDIPLLMLMDEEANMIATEENGVPQRFDGVDRFEARKMVVAEIEELGLSRGVEDKLIMQPFGDRSGVVIEPMLTDQWWVDAKTLAGPAIEAVRSGQTKFVPQNWSKTYYNWMENIEPWCISRQLWWGHRVPVWYGPDGHAFCAMNEAEAHRDATEHYEEAVDLTQDTDVLDTWFSSALWPFSTLGWPEDTEELKAFYPTSVLSTAFDIIFFWVARMMMMAMHFRKEVPFETVYIHALVRDEHGQKMSKSKGNVVDPLAYIDEFGADPLRFTLASQATQGRDLSLSKQRVEGYRNFRTKLWNAARFMQMKSAPIPAEAPNPEEFKLPLNRWIASEGAKMTAEIARALDAFRFDEAAAAAYQFAWGTFCDWYLELAKPIFDDGDEAAQAETRAAMGMTLGTILLTLEPFMPFVTRELYAAMKEGGMGLDAASWPEAAFTDEKASKEMASAIALISDIRSARSEVNVPPSAKLDLYAIGAGAPDFASQEAAIKRLARIETITAAAEPPKGAVQIVSGGMTYALPVADVIDLKAEIARLDKEIGAAQGQLKKAEGKLGNERFISKAPPEVVAEERARVEKFGAELAQLTEAKKRLESL</sequence>
<dbReference type="InterPro" id="IPR014729">
    <property type="entry name" value="Rossmann-like_a/b/a_fold"/>
</dbReference>
<dbReference type="InterPro" id="IPR009008">
    <property type="entry name" value="Val/Leu/Ile-tRNA-synth_edit"/>
</dbReference>
<keyword evidence="8 12" id="KW-0175">Coiled coil</keyword>
<dbReference type="InterPro" id="IPR010978">
    <property type="entry name" value="tRNA-bd_arm"/>
</dbReference>
<dbReference type="FunFam" id="3.40.50.620:FF:000032">
    <property type="entry name" value="Valine--tRNA ligase"/>
    <property type="match status" value="1"/>
</dbReference>
<dbReference type="InterPro" id="IPR002300">
    <property type="entry name" value="aa-tRNA-synth_Ia"/>
</dbReference>
<dbReference type="InterPro" id="IPR037118">
    <property type="entry name" value="Val-tRNA_synth_C_sf"/>
</dbReference>
<dbReference type="SUPFAM" id="SSF46589">
    <property type="entry name" value="tRNA-binding arm"/>
    <property type="match status" value="1"/>
</dbReference>
<gene>
    <name evidence="12" type="primary">valS</name>
    <name evidence="16" type="ORF">NOG11_13405</name>
</gene>
<dbReference type="EC" id="6.1.1.9" evidence="12"/>
<comment type="catalytic activity">
    <reaction evidence="10 12">
        <text>tRNA(Val) + L-valine + ATP = L-valyl-tRNA(Val) + AMP + diphosphate</text>
        <dbReference type="Rhea" id="RHEA:10704"/>
        <dbReference type="Rhea" id="RHEA-COMP:9672"/>
        <dbReference type="Rhea" id="RHEA-COMP:9708"/>
        <dbReference type="ChEBI" id="CHEBI:30616"/>
        <dbReference type="ChEBI" id="CHEBI:33019"/>
        <dbReference type="ChEBI" id="CHEBI:57762"/>
        <dbReference type="ChEBI" id="CHEBI:78442"/>
        <dbReference type="ChEBI" id="CHEBI:78537"/>
        <dbReference type="ChEBI" id="CHEBI:456215"/>
        <dbReference type="EC" id="6.1.1.9"/>
    </reaction>
</comment>
<dbReference type="FunFam" id="1.10.287.380:FF:000001">
    <property type="entry name" value="Valine--tRNA ligase"/>
    <property type="match status" value="1"/>
</dbReference>
<keyword evidence="6 12" id="KW-0067">ATP-binding</keyword>
<dbReference type="Gene3D" id="1.10.287.380">
    <property type="entry name" value="Valyl-tRNA synthetase, C-terminal domain"/>
    <property type="match status" value="1"/>
</dbReference>
<dbReference type="PROSITE" id="PS00178">
    <property type="entry name" value="AA_TRNA_LIGASE_I"/>
    <property type="match status" value="1"/>
</dbReference>
<comment type="subcellular location">
    <subcellularLocation>
        <location evidence="1 12">Cytoplasm</location>
    </subcellularLocation>
</comment>
<evidence type="ECO:0000313" key="17">
    <source>
        <dbReference type="Proteomes" id="UP001142610"/>
    </source>
</evidence>
<keyword evidence="5 12" id="KW-0547">Nucleotide-binding</keyword>
<dbReference type="SUPFAM" id="SSF47323">
    <property type="entry name" value="Anticodon-binding domain of a subclass of class I aminoacyl-tRNA synthetases"/>
    <property type="match status" value="1"/>
</dbReference>
<dbReference type="InterPro" id="IPR013155">
    <property type="entry name" value="M/V/L/I-tRNA-synth_anticd-bd"/>
</dbReference>
<dbReference type="RefSeq" id="WP_256620291.1">
    <property type="nucleotide sequence ID" value="NZ_JANIBC010000017.1"/>
</dbReference>
<dbReference type="InterPro" id="IPR001412">
    <property type="entry name" value="aa-tRNA-synth_I_CS"/>
</dbReference>
<keyword evidence="17" id="KW-1185">Reference proteome</keyword>
<comment type="subunit">
    <text evidence="2 12">Monomer.</text>
</comment>
<evidence type="ECO:0000256" key="4">
    <source>
        <dbReference type="ARBA" id="ARBA00022598"/>
    </source>
</evidence>
<dbReference type="InterPro" id="IPR002303">
    <property type="entry name" value="Valyl-tRNA_ligase"/>
</dbReference>
<evidence type="ECO:0000256" key="9">
    <source>
        <dbReference type="ARBA" id="ARBA00023146"/>
    </source>
</evidence>
<dbReference type="GO" id="GO:0006438">
    <property type="term" value="P:valyl-tRNA aminoacylation"/>
    <property type="evidence" value="ECO:0007669"/>
    <property type="project" value="UniProtKB-UniRule"/>
</dbReference>
<comment type="domain">
    <text evidence="12">The C-terminal coiled-coil domain is crucial for aminoacylation activity.</text>
</comment>
<name>A0A9X2RLB3_9PROT</name>
<dbReference type="Pfam" id="PF08264">
    <property type="entry name" value="Anticodon_1"/>
    <property type="match status" value="1"/>
</dbReference>
<evidence type="ECO:0000256" key="3">
    <source>
        <dbReference type="ARBA" id="ARBA00022490"/>
    </source>
</evidence>
<comment type="similarity">
    <text evidence="11 12">Belongs to the class-I aminoacyl-tRNA synthetase family. ValS type 1 subfamily.</text>
</comment>
<dbReference type="Gene3D" id="1.10.730.10">
    <property type="entry name" value="Isoleucyl-tRNA Synthetase, Domain 1"/>
    <property type="match status" value="1"/>
</dbReference>
<keyword evidence="3 12" id="KW-0963">Cytoplasm</keyword>
<dbReference type="Gene3D" id="3.40.50.620">
    <property type="entry name" value="HUPs"/>
    <property type="match status" value="2"/>
</dbReference>
<dbReference type="PANTHER" id="PTHR11946:SF93">
    <property type="entry name" value="VALINE--TRNA LIGASE, CHLOROPLASTIC_MITOCHONDRIAL 2"/>
    <property type="match status" value="1"/>
</dbReference>
<feature type="domain" description="Aminoacyl-tRNA synthetase class Ia" evidence="13">
    <location>
        <begin position="20"/>
        <end position="576"/>
    </location>
</feature>
<feature type="domain" description="Methionyl/Valyl/Leucyl/Isoleucyl-tRNA synthetase anticodon-binding" evidence="14">
    <location>
        <begin position="619"/>
        <end position="763"/>
    </location>
</feature>
<evidence type="ECO:0000256" key="12">
    <source>
        <dbReference type="HAMAP-Rule" id="MF_02004"/>
    </source>
</evidence>
<dbReference type="InterPro" id="IPR033705">
    <property type="entry name" value="Anticodon_Ia_Val"/>
</dbReference>
<protein>
    <recommendedName>
        <fullName evidence="12">Valine--tRNA ligase</fullName>
        <ecNumber evidence="12">6.1.1.9</ecNumber>
    </recommendedName>
    <alternativeName>
        <fullName evidence="12">Valyl-tRNA synthetase</fullName>
        <shortName evidence="12">ValRS</shortName>
    </alternativeName>
</protein>
<dbReference type="HAMAP" id="MF_02004">
    <property type="entry name" value="Val_tRNA_synth_type1"/>
    <property type="match status" value="1"/>
</dbReference>
<dbReference type="Proteomes" id="UP001142610">
    <property type="component" value="Unassembled WGS sequence"/>
</dbReference>
<dbReference type="PANTHER" id="PTHR11946">
    <property type="entry name" value="VALYL-TRNA SYNTHETASES"/>
    <property type="match status" value="1"/>
</dbReference>
<dbReference type="Pfam" id="PF00133">
    <property type="entry name" value="tRNA-synt_1"/>
    <property type="match status" value="1"/>
</dbReference>
<dbReference type="InterPro" id="IPR009080">
    <property type="entry name" value="tRNAsynth_Ia_anticodon-bd"/>
</dbReference>
<evidence type="ECO:0000256" key="7">
    <source>
        <dbReference type="ARBA" id="ARBA00022917"/>
    </source>
</evidence>
<dbReference type="AlphaFoldDB" id="A0A9X2RLB3"/>
<evidence type="ECO:0000259" key="15">
    <source>
        <dbReference type="Pfam" id="PF10458"/>
    </source>
</evidence>
<evidence type="ECO:0000256" key="1">
    <source>
        <dbReference type="ARBA" id="ARBA00004496"/>
    </source>
</evidence>
<feature type="binding site" evidence="12">
    <location>
        <position position="539"/>
    </location>
    <ligand>
        <name>ATP</name>
        <dbReference type="ChEBI" id="CHEBI:30616"/>
    </ligand>
</feature>
<evidence type="ECO:0000256" key="10">
    <source>
        <dbReference type="ARBA" id="ARBA00047552"/>
    </source>
</evidence>
<evidence type="ECO:0000256" key="2">
    <source>
        <dbReference type="ARBA" id="ARBA00011245"/>
    </source>
</evidence>
<dbReference type="GO" id="GO:0004832">
    <property type="term" value="F:valine-tRNA ligase activity"/>
    <property type="evidence" value="ECO:0007669"/>
    <property type="project" value="UniProtKB-UniRule"/>
</dbReference>
<dbReference type="NCBIfam" id="NF004349">
    <property type="entry name" value="PRK05729.1"/>
    <property type="match status" value="1"/>
</dbReference>
<feature type="short sequence motif" description="'KMSKS' region" evidence="12">
    <location>
        <begin position="536"/>
        <end position="540"/>
    </location>
</feature>
<evidence type="ECO:0000259" key="13">
    <source>
        <dbReference type="Pfam" id="PF00133"/>
    </source>
</evidence>
<feature type="domain" description="Valyl-tRNA synthetase tRNA-binding arm" evidence="15">
    <location>
        <begin position="818"/>
        <end position="882"/>
    </location>
</feature>
<evidence type="ECO:0000313" key="16">
    <source>
        <dbReference type="EMBL" id="MCQ8186377.1"/>
    </source>
</evidence>
<evidence type="ECO:0000256" key="8">
    <source>
        <dbReference type="ARBA" id="ARBA00023054"/>
    </source>
</evidence>
<dbReference type="SUPFAM" id="SSF50677">
    <property type="entry name" value="ValRS/IleRS/LeuRS editing domain"/>
    <property type="match status" value="1"/>
</dbReference>
<evidence type="ECO:0000256" key="5">
    <source>
        <dbReference type="ARBA" id="ARBA00022741"/>
    </source>
</evidence>
<accession>A0A9X2RLB3</accession>
<organism evidence="16 17">
    <name type="scientific">Parvularcula maris</name>
    <dbReference type="NCBI Taxonomy" id="2965077"/>
    <lineage>
        <taxon>Bacteria</taxon>
        <taxon>Pseudomonadati</taxon>
        <taxon>Pseudomonadota</taxon>
        <taxon>Alphaproteobacteria</taxon>
        <taxon>Parvularculales</taxon>
        <taxon>Parvularculaceae</taxon>
        <taxon>Parvularcula</taxon>
    </lineage>
</organism>
<dbReference type="CDD" id="cd00817">
    <property type="entry name" value="ValRS_core"/>
    <property type="match status" value="1"/>
</dbReference>
<dbReference type="NCBIfam" id="TIGR00422">
    <property type="entry name" value="valS"/>
    <property type="match status" value="1"/>
</dbReference>
<proteinExistence type="inferred from homology"/>
<feature type="coiled-coil region" evidence="12">
    <location>
        <begin position="816"/>
        <end position="885"/>
    </location>
</feature>
<dbReference type="Pfam" id="PF10458">
    <property type="entry name" value="Val_tRNA-synt_C"/>
    <property type="match status" value="1"/>
</dbReference>
<dbReference type="FunFam" id="3.40.50.620:FF:000078">
    <property type="entry name" value="Valine--tRNA ligase, mitochondrial"/>
    <property type="match status" value="1"/>
</dbReference>
<dbReference type="SUPFAM" id="SSF52374">
    <property type="entry name" value="Nucleotidylyl transferase"/>
    <property type="match status" value="1"/>
</dbReference>
<dbReference type="GO" id="GO:0005829">
    <property type="term" value="C:cytosol"/>
    <property type="evidence" value="ECO:0007669"/>
    <property type="project" value="TreeGrafter"/>
</dbReference>
<evidence type="ECO:0000256" key="11">
    <source>
        <dbReference type="ARBA" id="ARBA00060830"/>
    </source>
</evidence>
<dbReference type="InterPro" id="IPR019499">
    <property type="entry name" value="Val-tRNA_synth_tRNA-bd"/>
</dbReference>
<keyword evidence="9 12" id="KW-0030">Aminoacyl-tRNA synthetase</keyword>
<dbReference type="GO" id="GO:0005524">
    <property type="term" value="F:ATP binding"/>
    <property type="evidence" value="ECO:0007669"/>
    <property type="project" value="UniProtKB-UniRule"/>
</dbReference>
<keyword evidence="4 12" id="KW-0436">Ligase</keyword>
<reference evidence="16" key="1">
    <citation type="submission" date="2022-07" db="EMBL/GenBank/DDBJ databases">
        <title>Parvularcula maris sp. nov., an algicidal bacterium isolated from seawater.</title>
        <authorList>
            <person name="Li F."/>
        </authorList>
    </citation>
    <scope>NUCLEOTIDE SEQUENCE</scope>
    <source>
        <strain evidence="16">BGMRC 0090</strain>
    </source>
</reference>
<dbReference type="Gene3D" id="3.90.740.10">
    <property type="entry name" value="Valyl/Leucyl/Isoleucyl-tRNA synthetase, editing domain"/>
    <property type="match status" value="1"/>
</dbReference>
<evidence type="ECO:0000256" key="6">
    <source>
        <dbReference type="ARBA" id="ARBA00022840"/>
    </source>
</evidence>
<dbReference type="GO" id="GO:0002161">
    <property type="term" value="F:aminoacyl-tRNA deacylase activity"/>
    <property type="evidence" value="ECO:0007669"/>
    <property type="project" value="InterPro"/>
</dbReference>
<dbReference type="PRINTS" id="PR00986">
    <property type="entry name" value="TRNASYNTHVAL"/>
</dbReference>
<feature type="short sequence motif" description="'HIGH' region" evidence="12">
    <location>
        <begin position="43"/>
        <end position="53"/>
    </location>
</feature>
<evidence type="ECO:0000259" key="14">
    <source>
        <dbReference type="Pfam" id="PF08264"/>
    </source>
</evidence>
<comment type="domain">
    <text evidence="12">ValRS has two distinct active sites: one for aminoacylation and one for editing. The misactivated threonine is translocated from the active site to the editing site.</text>
</comment>
<dbReference type="EMBL" id="JANIBC010000017">
    <property type="protein sequence ID" value="MCQ8186377.1"/>
    <property type="molecule type" value="Genomic_DNA"/>
</dbReference>
<keyword evidence="7 12" id="KW-0648">Protein biosynthesis</keyword>
<comment type="caution">
    <text evidence="16">The sequence shown here is derived from an EMBL/GenBank/DDBJ whole genome shotgun (WGS) entry which is preliminary data.</text>
</comment>
<dbReference type="CDD" id="cd07962">
    <property type="entry name" value="Anticodon_Ia_Val"/>
    <property type="match status" value="1"/>
</dbReference>
<comment type="function">
    <text evidence="12">Catalyzes the attachment of valine to tRNA(Val). As ValRS can inadvertently accommodate and process structurally similar amino acids such as threonine, to avoid such errors, it has a 'posttransfer' editing activity that hydrolyzes mischarged Thr-tRNA(Val) in a tRNA-dependent manner.</text>
</comment>